<organism evidence="10 11">
    <name type="scientific">Malassezia psittaci</name>
    <dbReference type="NCBI Taxonomy" id="1821823"/>
    <lineage>
        <taxon>Eukaryota</taxon>
        <taxon>Fungi</taxon>
        <taxon>Dikarya</taxon>
        <taxon>Basidiomycota</taxon>
        <taxon>Ustilaginomycotina</taxon>
        <taxon>Malasseziomycetes</taxon>
        <taxon>Malasseziales</taxon>
        <taxon>Malasseziaceae</taxon>
        <taxon>Malassezia</taxon>
    </lineage>
</organism>
<dbReference type="InterPro" id="IPR044840">
    <property type="entry name" value="Nup188"/>
</dbReference>
<gene>
    <name evidence="10" type="ORF">MPSI1_002456</name>
</gene>
<evidence type="ECO:0000259" key="9">
    <source>
        <dbReference type="Pfam" id="PF21093"/>
    </source>
</evidence>
<dbReference type="PANTHER" id="PTHR31431:SF1">
    <property type="entry name" value="NUCLEOPORIN NUP188"/>
    <property type="match status" value="1"/>
</dbReference>
<keyword evidence="2" id="KW-0813">Transport</keyword>
<dbReference type="PANTHER" id="PTHR31431">
    <property type="entry name" value="NUCLEOPORIN NUP188 HOMOLOG"/>
    <property type="match status" value="1"/>
</dbReference>
<evidence type="ECO:0000256" key="7">
    <source>
        <dbReference type="ARBA" id="ARBA00023242"/>
    </source>
</evidence>
<dbReference type="Gene3D" id="1.25.10.70">
    <property type="match status" value="1"/>
</dbReference>
<evidence type="ECO:0000256" key="4">
    <source>
        <dbReference type="ARBA" id="ARBA00022927"/>
    </source>
</evidence>
<evidence type="ECO:0000256" key="1">
    <source>
        <dbReference type="ARBA" id="ARBA00004567"/>
    </source>
</evidence>
<evidence type="ECO:0000256" key="8">
    <source>
        <dbReference type="SAM" id="MobiDB-lite"/>
    </source>
</evidence>
<protein>
    <recommendedName>
        <fullName evidence="9">Nucleoporin Nup188 N-terminal subdomain III domain-containing protein</fullName>
    </recommendedName>
</protein>
<evidence type="ECO:0000313" key="11">
    <source>
        <dbReference type="Proteomes" id="UP001214628"/>
    </source>
</evidence>
<comment type="subcellular location">
    <subcellularLocation>
        <location evidence="1">Nucleus</location>
        <location evidence="1">Nuclear pore complex</location>
    </subcellularLocation>
</comment>
<keyword evidence="7" id="KW-0539">Nucleus</keyword>
<evidence type="ECO:0000256" key="6">
    <source>
        <dbReference type="ARBA" id="ARBA00023132"/>
    </source>
</evidence>
<keyword evidence="11" id="KW-1185">Reference proteome</keyword>
<evidence type="ECO:0000256" key="3">
    <source>
        <dbReference type="ARBA" id="ARBA00022816"/>
    </source>
</evidence>
<dbReference type="GO" id="GO:0006405">
    <property type="term" value="P:RNA export from nucleus"/>
    <property type="evidence" value="ECO:0007669"/>
    <property type="project" value="TreeGrafter"/>
</dbReference>
<keyword evidence="6" id="KW-0906">Nuclear pore complex</keyword>
<name>A0AAF0FFS8_9BASI</name>
<sequence length="1959" mass="215131">MVELQAGDESSSQPAETMELFVSYHDLFDQLERVYQVRPPDQFQTLLQARLPQFQACGARLPAKNDAGRTALQRDSIQIDGISVSVTEAQRDLALMISDRFDLDEKLAYISLRTFLNSEHRSLHSLARKDQGEVQEFLDAFTVFFLEEQLAVIRCISALLRICEDTHNALYQVSLDILDKLADEQFATQLLHWFEEESQVELPFKISTDPRYSSLWARQALCKQLALLEVVFLMYYGRLQPTCAFLQTMLMTIKKTHFGQIQAAAGFLNIESTLLVDCVSHQLLFLAMECLNLEDVLDPFDPDAHHEHDSALAPYLADPQGIDPLLEILDGAGFLVWYSPILLGFALILRRIEERLEYIPNDQLAKATAVHDQGPPMWRRLAQGAMDPSMELFGVMQAMLASPLLGRKQSAVLGASDLSALAYRAVFKGILLSVTELVQPEYLPNFDALVYLYVATFGAGQNELATDAAEGIASLCLQYWTSDILHPTRASTLTTARRRFPASFRPLVQMAYALSGNATQDSLNDSPSDTIAAETSAATMDYLAELPTLALILPSSGASGLAPYEILSSNELDGVQYGLRRPLPVACTDVVLPAGTQGTLISPLGSSPSVVLWHLPTPVSAWRILRDVLQLYVMPSAAKPGLKSFADASWDALPAPPMQLSALSPDCAENDWNVVADIAESFCAVMGADHGLAAALVAHLDETQSENQQYPTPRPSLVMIAIHMLHTSLALPVIPTRMVCAAYRMLRLLLALDSNEVWQRIRSSNLLIGSAKSVSLRLADEALQGTTFHWSSLLDAEVKSSQFDGLLSLLDLVAAMVDEYHGALYTDTPDLLTIKSQILTRVMHWIVDAIWLEYQSWEYAAARDKYEIGLRCARLFTKLCEESSEASFRTPLSLLTDDLFGSQCLESRLGPLLTTFASGHHQISALYTAGHTYDARLAEENISSHLQFAISLLQRQIRSLQRDDLQQESRSTPSTFSKLFFRKAHVAVSNESRERRTFASLLTQYIYAPMPVNVSCMAADLITTLCTPSMYGSESRFSFAASMGSTYELEHCVGQWQKILQNTQSDTYLRVAIWRLLSALADSQPALATLFYTGTHHTGPLRDSDTQHTPDLNRKKPDATVLHTAVQLAMDCEELWDESPISLDAVLQFLNTASAHASEHVGSVRSIYSNQSLNERLLKIVMLPTDSVPYTPASQAALTEAPISLAHAEEEVCSYAYRVRSQARILILFLSIAQVSSKSESTNMLQSLVADHDTFVKLITNAFKDPDEVPHVLEEHLMALVPNVPLSQLRKPVHCDAFDPNRVYGTSYVFDQSAYVAKLQTDPADIRHDASVLIASTSLAWSILDAQAVRQAAWVDYLGYPAARLGGSNPSAISSASGSKSDLAKTLLHCTQEILTQAANVAYDAPAATLVVRMQLASILLAAAYTNDNHQNFSESIEKLAAVYEHPAYTHELASLMTPLAELCLTASAVVRKIAQSNQVVPVSFNAVLSRTIHRLTALVQSVALYKPKSPEAALADAEMQVLVAAMQRIVHLPNLTNTWIEQLRGSQLLLGCANLITQAPAVPNSGSAWALPYVLYLDPILQLCACLAAHPASCELVAQSGIVLALLNNCLSTQLEQGSLNATLPSGDANPLHLHWLLMLQIVTSLANTLPKIYDVLGAHFVASDASAFVQLYACQLRRTWTFSLPEPSTSFPSAPALDTAQLHEYLGVLRLFYAMDRAKARSSLLPLQDELRSRLPWLLHQLAYLYMHPNELSTLLGLDSTDQLNGADSNTHNSEPNSASESDRGSMLKIAKRVLIDAIATLLALLWEVSEAAVVLSEDPEEWPSLPALISPTLRTLPSEPASLGTLLELASTFTEVVRISNDDSGRHGQIINALVQCIGLCATQAVLWARGSLPWDASEEHRNSVSSAQTEIAAGLGRDVDAAIRAASEVCKQKEAPLLDALRRFSKRCLGPAHSD</sequence>
<dbReference type="Proteomes" id="UP001214628">
    <property type="component" value="Chromosome 3"/>
</dbReference>
<keyword evidence="4" id="KW-0653">Protein transport</keyword>
<evidence type="ECO:0000256" key="5">
    <source>
        <dbReference type="ARBA" id="ARBA00023010"/>
    </source>
</evidence>
<keyword evidence="3" id="KW-0509">mRNA transport</keyword>
<evidence type="ECO:0000256" key="2">
    <source>
        <dbReference type="ARBA" id="ARBA00022448"/>
    </source>
</evidence>
<feature type="region of interest" description="Disordered" evidence="8">
    <location>
        <begin position="1765"/>
        <end position="1786"/>
    </location>
</feature>
<reference evidence="10" key="1">
    <citation type="submission" date="2023-02" db="EMBL/GenBank/DDBJ databases">
        <title>Mating type loci evolution in Malassezia.</title>
        <authorList>
            <person name="Coelho M.A."/>
        </authorList>
    </citation>
    <scope>NUCLEOTIDE SEQUENCE</scope>
    <source>
        <strain evidence="10">CBS 14136</strain>
    </source>
</reference>
<proteinExistence type="predicted"/>
<dbReference type="EMBL" id="CP118377">
    <property type="protein sequence ID" value="WFD43792.1"/>
    <property type="molecule type" value="Genomic_DNA"/>
</dbReference>
<dbReference type="GO" id="GO:0006606">
    <property type="term" value="P:protein import into nucleus"/>
    <property type="evidence" value="ECO:0007669"/>
    <property type="project" value="TreeGrafter"/>
</dbReference>
<dbReference type="GO" id="GO:0017056">
    <property type="term" value="F:structural constituent of nuclear pore"/>
    <property type="evidence" value="ECO:0007669"/>
    <property type="project" value="InterPro"/>
</dbReference>
<dbReference type="GO" id="GO:0044611">
    <property type="term" value="C:nuclear pore inner ring"/>
    <property type="evidence" value="ECO:0007669"/>
    <property type="project" value="TreeGrafter"/>
</dbReference>
<keyword evidence="5" id="KW-0811">Translocation</keyword>
<accession>A0AAF0FFS8</accession>
<feature type="compositionally biased region" description="Polar residues" evidence="8">
    <location>
        <begin position="1765"/>
        <end position="1782"/>
    </location>
</feature>
<dbReference type="GO" id="GO:0051028">
    <property type="term" value="P:mRNA transport"/>
    <property type="evidence" value="ECO:0007669"/>
    <property type="project" value="UniProtKB-KW"/>
</dbReference>
<dbReference type="InterPro" id="IPR048883">
    <property type="entry name" value="Nup188_N-subdom_III"/>
</dbReference>
<dbReference type="Pfam" id="PF21093">
    <property type="entry name" value="Nup188_N-subdom_III"/>
    <property type="match status" value="1"/>
</dbReference>
<feature type="domain" description="Nucleoporin Nup188 N-terminal subdomain III" evidence="9">
    <location>
        <begin position="724"/>
        <end position="1094"/>
    </location>
</feature>
<evidence type="ECO:0000313" key="10">
    <source>
        <dbReference type="EMBL" id="WFD43792.1"/>
    </source>
</evidence>